<gene>
    <name evidence="3" type="ORF">FBF83_06175</name>
</gene>
<dbReference type="InterPro" id="IPR036812">
    <property type="entry name" value="NAD(P)_OxRdtase_dom_sf"/>
</dbReference>
<reference evidence="3 4" key="1">
    <citation type="submission" date="2019-04" db="EMBL/GenBank/DDBJ databases">
        <title>Genome sequence of Bacillus hwajinpoensis strain Y2.</title>
        <authorList>
            <person name="Fair J.L."/>
            <person name="Maclea K.S."/>
        </authorList>
    </citation>
    <scope>NUCLEOTIDE SEQUENCE [LARGE SCALE GENOMIC DNA]</scope>
    <source>
        <strain evidence="3 4">Y2</strain>
    </source>
</reference>
<dbReference type="InterPro" id="IPR050523">
    <property type="entry name" value="AKR_Detox_Biosynth"/>
</dbReference>
<evidence type="ECO:0000256" key="1">
    <source>
        <dbReference type="ARBA" id="ARBA00023002"/>
    </source>
</evidence>
<dbReference type="Gene3D" id="3.20.20.100">
    <property type="entry name" value="NADP-dependent oxidoreductase domain"/>
    <property type="match status" value="1"/>
</dbReference>
<feature type="domain" description="NADP-dependent oxidoreductase" evidence="2">
    <location>
        <begin position="26"/>
        <end position="328"/>
    </location>
</feature>
<sequence length="334" mass="36609">MLGSRQTKGCGTTLRKLGQTDYSISPIGLGTWQFSQGSGLIGSYFSTISEKDMDAIVKMSLDGGINWFDTAEAYGKGKSEEALAGALNRLNIPEEKALIATKWWPLLRTASSITGTIKTRKNALKGRRIDLHQVHQPFSFSSPEKEMKEMASLLHQGEIGAIGVSNFNRDKMDRAIKELNNHGASLASNQMKYSLLDRRIETNGVMDLAKQHGVTIIAYSPLEQGILTGKFHQNPDLIANLSGPRKHMSQFKPQGLAKTLPLINLLKEIGASYGVGPGQIALNWLVHFHGDTVVAIPGASKLKHAEDNVKVLGFKLTEEEMKRIDEASQKVAKM</sequence>
<keyword evidence="1" id="KW-0560">Oxidoreductase</keyword>
<dbReference type="GO" id="GO:0016491">
    <property type="term" value="F:oxidoreductase activity"/>
    <property type="evidence" value="ECO:0007669"/>
    <property type="project" value="UniProtKB-KW"/>
</dbReference>
<dbReference type="OrthoDB" id="9773828at2"/>
<dbReference type="PANTHER" id="PTHR43364:SF4">
    <property type="entry name" value="NAD(P)-LINKED OXIDOREDUCTASE SUPERFAMILY PROTEIN"/>
    <property type="match status" value="1"/>
</dbReference>
<comment type="caution">
    <text evidence="3">The sequence shown here is derived from an EMBL/GenBank/DDBJ whole genome shotgun (WGS) entry which is preliminary data.</text>
</comment>
<evidence type="ECO:0000259" key="2">
    <source>
        <dbReference type="Pfam" id="PF00248"/>
    </source>
</evidence>
<dbReference type="Proteomes" id="UP000310541">
    <property type="component" value="Unassembled WGS sequence"/>
</dbReference>
<evidence type="ECO:0000313" key="4">
    <source>
        <dbReference type="Proteomes" id="UP000310541"/>
    </source>
</evidence>
<proteinExistence type="predicted"/>
<dbReference type="PANTHER" id="PTHR43364">
    <property type="entry name" value="NADH-SPECIFIC METHYLGLYOXAL REDUCTASE-RELATED"/>
    <property type="match status" value="1"/>
</dbReference>
<dbReference type="SUPFAM" id="SSF51430">
    <property type="entry name" value="NAD(P)-linked oxidoreductase"/>
    <property type="match status" value="1"/>
</dbReference>
<accession>A0A4U1MNG8</accession>
<evidence type="ECO:0000313" key="3">
    <source>
        <dbReference type="EMBL" id="TKD72364.1"/>
    </source>
</evidence>
<name>A0A4U1MNG8_9BACL</name>
<organism evidence="3 4">
    <name type="scientific">Guptibacillus hwajinpoensis</name>
    <dbReference type="NCBI Taxonomy" id="208199"/>
    <lineage>
        <taxon>Bacteria</taxon>
        <taxon>Bacillati</taxon>
        <taxon>Bacillota</taxon>
        <taxon>Bacilli</taxon>
        <taxon>Bacillales</taxon>
        <taxon>Guptibacillaceae</taxon>
        <taxon>Guptibacillus</taxon>
    </lineage>
</organism>
<protein>
    <submittedName>
        <fullName evidence="3">Aldo/keto reductase</fullName>
    </submittedName>
</protein>
<dbReference type="InterPro" id="IPR023210">
    <property type="entry name" value="NADP_OxRdtase_dom"/>
</dbReference>
<dbReference type="EMBL" id="SWFM01000001">
    <property type="protein sequence ID" value="TKD72364.1"/>
    <property type="molecule type" value="Genomic_DNA"/>
</dbReference>
<dbReference type="AlphaFoldDB" id="A0A4U1MNG8"/>
<dbReference type="Pfam" id="PF00248">
    <property type="entry name" value="Aldo_ket_red"/>
    <property type="match status" value="1"/>
</dbReference>